<evidence type="ECO:0000313" key="2">
    <source>
        <dbReference type="EMBL" id="MEW9501927.1"/>
    </source>
</evidence>
<comment type="caution">
    <text evidence="2">The sequence shown here is derived from an EMBL/GenBank/DDBJ whole genome shotgun (WGS) entry which is preliminary data.</text>
</comment>
<evidence type="ECO:0000313" key="3">
    <source>
        <dbReference type="Proteomes" id="UP001556040"/>
    </source>
</evidence>
<proteinExistence type="predicted"/>
<protein>
    <recommendedName>
        <fullName evidence="4">Stage II sporulation protein M</fullName>
    </recommendedName>
</protein>
<organism evidence="2 3">
    <name type="scientific">Jeotgalibacillus marinus</name>
    <dbReference type="NCBI Taxonomy" id="86667"/>
    <lineage>
        <taxon>Bacteria</taxon>
        <taxon>Bacillati</taxon>
        <taxon>Bacillota</taxon>
        <taxon>Bacilli</taxon>
        <taxon>Bacillales</taxon>
        <taxon>Caryophanaceae</taxon>
        <taxon>Jeotgalibacillus</taxon>
    </lineage>
</organism>
<dbReference type="EMBL" id="JBFMIA010000006">
    <property type="protein sequence ID" value="MEW9501927.1"/>
    <property type="molecule type" value="Genomic_DNA"/>
</dbReference>
<dbReference type="RefSeq" id="WP_367779416.1">
    <property type="nucleotide sequence ID" value="NZ_JBFMIA010000006.1"/>
</dbReference>
<evidence type="ECO:0000256" key="1">
    <source>
        <dbReference type="SAM" id="Phobius"/>
    </source>
</evidence>
<name>A0ABV3Q3P1_9BACL</name>
<feature type="transmembrane region" description="Helical" evidence="1">
    <location>
        <begin position="21"/>
        <end position="44"/>
    </location>
</feature>
<feature type="transmembrane region" description="Helical" evidence="1">
    <location>
        <begin position="106"/>
        <end position="123"/>
    </location>
</feature>
<accession>A0ABV3Q3P1</accession>
<evidence type="ECO:0008006" key="4">
    <source>
        <dbReference type="Google" id="ProtNLM"/>
    </source>
</evidence>
<reference evidence="2 3" key="1">
    <citation type="journal article" date="1979" name="Int. J. Syst. Evol. Microbiol.">
        <title>Bacillus globisporus subsp. marinus subsp. nov.</title>
        <authorList>
            <person name="Liu H."/>
        </authorList>
    </citation>
    <scope>NUCLEOTIDE SEQUENCE [LARGE SCALE GENOMIC DNA]</scope>
    <source>
        <strain evidence="2 3">DSM 1297</strain>
    </source>
</reference>
<keyword evidence="1" id="KW-1133">Transmembrane helix</keyword>
<sequence>MEEFNEHGSLLHDASGIFINNFIAVIPYVIPILGAGKFLLDIYITTFSVKVFLTNNEAVDLIQLFLPHFFVEFYAMTIWVYLSWLLFRTFIIKNKNNENKDKHKHIFVLIILSLILLLVSAIIETAERGLFL</sequence>
<keyword evidence="3" id="KW-1185">Reference proteome</keyword>
<feature type="transmembrane region" description="Helical" evidence="1">
    <location>
        <begin position="64"/>
        <end position="86"/>
    </location>
</feature>
<keyword evidence="1" id="KW-0812">Transmembrane</keyword>
<keyword evidence="1" id="KW-0472">Membrane</keyword>
<gene>
    <name evidence="2" type="ORF">AB1471_08950</name>
</gene>
<dbReference type="Proteomes" id="UP001556040">
    <property type="component" value="Unassembled WGS sequence"/>
</dbReference>